<accession>A0A5C2S6S6</accession>
<protein>
    <submittedName>
        <fullName evidence="16">Cytochrome P450</fullName>
    </submittedName>
</protein>
<dbReference type="GO" id="GO:0016705">
    <property type="term" value="F:oxidoreductase activity, acting on paired donors, with incorporation or reduction of molecular oxygen"/>
    <property type="evidence" value="ECO:0007669"/>
    <property type="project" value="InterPro"/>
</dbReference>
<evidence type="ECO:0000256" key="9">
    <source>
        <dbReference type="ARBA" id="ARBA00023002"/>
    </source>
</evidence>
<gene>
    <name evidence="16" type="ORF">L227DRAFT_504576</name>
</gene>
<dbReference type="GO" id="GO:0020037">
    <property type="term" value="F:heme binding"/>
    <property type="evidence" value="ECO:0007669"/>
    <property type="project" value="InterPro"/>
</dbReference>
<proteinExistence type="inferred from homology"/>
<evidence type="ECO:0000256" key="1">
    <source>
        <dbReference type="ARBA" id="ARBA00001971"/>
    </source>
</evidence>
<keyword evidence="5 13" id="KW-0349">Heme</keyword>
<comment type="cofactor">
    <cofactor evidence="1 13">
        <name>heme</name>
        <dbReference type="ChEBI" id="CHEBI:30413"/>
    </cofactor>
</comment>
<dbReference type="CDD" id="cd11065">
    <property type="entry name" value="CYP64-like"/>
    <property type="match status" value="1"/>
</dbReference>
<evidence type="ECO:0000256" key="3">
    <source>
        <dbReference type="ARBA" id="ARBA00005179"/>
    </source>
</evidence>
<comment type="similarity">
    <text evidence="4 14">Belongs to the cytochrome P450 family.</text>
</comment>
<dbReference type="PROSITE" id="PS00086">
    <property type="entry name" value="CYTOCHROME_P450"/>
    <property type="match status" value="1"/>
</dbReference>
<dbReference type="PRINTS" id="PR00463">
    <property type="entry name" value="EP450I"/>
</dbReference>
<evidence type="ECO:0000256" key="4">
    <source>
        <dbReference type="ARBA" id="ARBA00010617"/>
    </source>
</evidence>
<evidence type="ECO:0000256" key="10">
    <source>
        <dbReference type="ARBA" id="ARBA00023004"/>
    </source>
</evidence>
<dbReference type="InterPro" id="IPR002401">
    <property type="entry name" value="Cyt_P450_E_grp-I"/>
</dbReference>
<keyword evidence="6 15" id="KW-0812">Transmembrane</keyword>
<evidence type="ECO:0000256" key="2">
    <source>
        <dbReference type="ARBA" id="ARBA00004167"/>
    </source>
</evidence>
<evidence type="ECO:0000256" key="5">
    <source>
        <dbReference type="ARBA" id="ARBA00022617"/>
    </source>
</evidence>
<dbReference type="Gene3D" id="1.10.630.10">
    <property type="entry name" value="Cytochrome P450"/>
    <property type="match status" value="1"/>
</dbReference>
<keyword evidence="12 15" id="KW-0472">Membrane</keyword>
<dbReference type="InterPro" id="IPR036396">
    <property type="entry name" value="Cyt_P450_sf"/>
</dbReference>
<dbReference type="OrthoDB" id="2789670at2759"/>
<evidence type="ECO:0000313" key="16">
    <source>
        <dbReference type="EMBL" id="RPD58754.1"/>
    </source>
</evidence>
<evidence type="ECO:0000256" key="14">
    <source>
        <dbReference type="RuleBase" id="RU000461"/>
    </source>
</evidence>
<dbReference type="Proteomes" id="UP000313359">
    <property type="component" value="Unassembled WGS sequence"/>
</dbReference>
<evidence type="ECO:0000256" key="12">
    <source>
        <dbReference type="ARBA" id="ARBA00023136"/>
    </source>
</evidence>
<keyword evidence="17" id="KW-1185">Reference proteome</keyword>
<evidence type="ECO:0000256" key="6">
    <source>
        <dbReference type="ARBA" id="ARBA00022692"/>
    </source>
</evidence>
<keyword evidence="7 13" id="KW-0479">Metal-binding</keyword>
<dbReference type="GO" id="GO:0005506">
    <property type="term" value="F:iron ion binding"/>
    <property type="evidence" value="ECO:0007669"/>
    <property type="project" value="InterPro"/>
</dbReference>
<dbReference type="STRING" id="1328759.A0A5C2S6S6"/>
<keyword evidence="10 13" id="KW-0408">Iron</keyword>
<dbReference type="InterPro" id="IPR017972">
    <property type="entry name" value="Cyt_P450_CS"/>
</dbReference>
<dbReference type="InterPro" id="IPR001128">
    <property type="entry name" value="Cyt_P450"/>
</dbReference>
<keyword evidence="11 14" id="KW-0503">Monooxygenase</keyword>
<name>A0A5C2S6S6_9APHY</name>
<evidence type="ECO:0000256" key="13">
    <source>
        <dbReference type="PIRSR" id="PIRSR602401-1"/>
    </source>
</evidence>
<comment type="subcellular location">
    <subcellularLocation>
        <location evidence="2">Membrane</location>
        <topology evidence="2">Single-pass membrane protein</topology>
    </subcellularLocation>
</comment>
<dbReference type="GO" id="GO:0004497">
    <property type="term" value="F:monooxygenase activity"/>
    <property type="evidence" value="ECO:0007669"/>
    <property type="project" value="UniProtKB-KW"/>
</dbReference>
<keyword evidence="8 15" id="KW-1133">Transmembrane helix</keyword>
<dbReference type="PANTHER" id="PTHR46300:SF7">
    <property type="entry name" value="P450, PUTATIVE (EUROFUNG)-RELATED"/>
    <property type="match status" value="1"/>
</dbReference>
<evidence type="ECO:0000313" key="17">
    <source>
        <dbReference type="Proteomes" id="UP000313359"/>
    </source>
</evidence>
<evidence type="ECO:0000256" key="7">
    <source>
        <dbReference type="ARBA" id="ARBA00022723"/>
    </source>
</evidence>
<organism evidence="16 17">
    <name type="scientific">Lentinus tigrinus ALCF2SS1-6</name>
    <dbReference type="NCBI Taxonomy" id="1328759"/>
    <lineage>
        <taxon>Eukaryota</taxon>
        <taxon>Fungi</taxon>
        <taxon>Dikarya</taxon>
        <taxon>Basidiomycota</taxon>
        <taxon>Agaricomycotina</taxon>
        <taxon>Agaricomycetes</taxon>
        <taxon>Polyporales</taxon>
        <taxon>Polyporaceae</taxon>
        <taxon>Lentinus</taxon>
    </lineage>
</organism>
<evidence type="ECO:0000256" key="8">
    <source>
        <dbReference type="ARBA" id="ARBA00022989"/>
    </source>
</evidence>
<evidence type="ECO:0000256" key="15">
    <source>
        <dbReference type="SAM" id="Phobius"/>
    </source>
</evidence>
<comment type="pathway">
    <text evidence="3">Secondary metabolite biosynthesis.</text>
</comment>
<dbReference type="GO" id="GO:0016020">
    <property type="term" value="C:membrane"/>
    <property type="evidence" value="ECO:0007669"/>
    <property type="project" value="UniProtKB-SubCell"/>
</dbReference>
<dbReference type="PANTHER" id="PTHR46300">
    <property type="entry name" value="P450, PUTATIVE (EUROFUNG)-RELATED-RELATED"/>
    <property type="match status" value="1"/>
</dbReference>
<dbReference type="PRINTS" id="PR00385">
    <property type="entry name" value="P450"/>
</dbReference>
<feature type="transmembrane region" description="Helical" evidence="15">
    <location>
        <begin position="6"/>
        <end position="25"/>
    </location>
</feature>
<sequence>MALTFDPLWLSASVLAVSVFALLYLKRRRNALPLPPGPPGWPIIGNVFDYPQGDLAEGLFELHKRYGPLVHLSVFGKSTISIGSYEAACDLLDKRSANYSDRPTLLIGELTDIYHWNFPLMSYGPGWRARRRILHHELLPDSITKYRHYQLHVTHGLLRNLLASPKEFKEHLQRTFSAVALLIAYGLEPQGDDDKYIGMLHELNVIGANLCVPGKYLVESLPILQYLPSWFPGAGFKRHIAPMKRRMREITSGLWQAGKQHLEEGAENDSVLATIVRKAANLGKDAAAEEEAMGAGIATTIYTAGGDTTANAALVFFLAMALYPEVQKKAQEELDRVVGPTRLPDFTDRDSLPYVNALVKEVLRWHVGTPTSLPHSSIKDDVYNGYFIPGGSIVLPNLWGFAKDPEIYPEPRRFNPDRFHKDGRINEDVRDPATIIFGFGRRVCPGQHMATASLFITCASVLHAFTITPPLDERGKPVPMEAKFVNNSITSEPEKFDCEIRPRSPEKALLIEQLVD</sequence>
<feature type="binding site" description="axial binding residue" evidence="13">
    <location>
        <position position="444"/>
    </location>
    <ligand>
        <name>heme</name>
        <dbReference type="ChEBI" id="CHEBI:30413"/>
    </ligand>
    <ligandPart>
        <name>Fe</name>
        <dbReference type="ChEBI" id="CHEBI:18248"/>
    </ligandPart>
</feature>
<dbReference type="SUPFAM" id="SSF48264">
    <property type="entry name" value="Cytochrome P450"/>
    <property type="match status" value="1"/>
</dbReference>
<evidence type="ECO:0000256" key="11">
    <source>
        <dbReference type="ARBA" id="ARBA00023033"/>
    </source>
</evidence>
<dbReference type="Pfam" id="PF00067">
    <property type="entry name" value="p450"/>
    <property type="match status" value="1"/>
</dbReference>
<dbReference type="EMBL" id="ML122273">
    <property type="protein sequence ID" value="RPD58754.1"/>
    <property type="molecule type" value="Genomic_DNA"/>
</dbReference>
<keyword evidence="9 14" id="KW-0560">Oxidoreductase</keyword>
<dbReference type="AlphaFoldDB" id="A0A5C2S6S6"/>
<reference evidence="16" key="1">
    <citation type="journal article" date="2018" name="Genome Biol. Evol.">
        <title>Genomics and development of Lentinus tigrinus, a white-rot wood-decaying mushroom with dimorphic fruiting bodies.</title>
        <authorList>
            <person name="Wu B."/>
            <person name="Xu Z."/>
            <person name="Knudson A."/>
            <person name="Carlson A."/>
            <person name="Chen N."/>
            <person name="Kovaka S."/>
            <person name="LaButti K."/>
            <person name="Lipzen A."/>
            <person name="Pennachio C."/>
            <person name="Riley R."/>
            <person name="Schakwitz W."/>
            <person name="Umezawa K."/>
            <person name="Ohm R.A."/>
            <person name="Grigoriev I.V."/>
            <person name="Nagy L.G."/>
            <person name="Gibbons J."/>
            <person name="Hibbett D."/>
        </authorList>
    </citation>
    <scope>NUCLEOTIDE SEQUENCE [LARGE SCALE GENOMIC DNA]</scope>
    <source>
        <strain evidence="16">ALCF2SS1-6</strain>
    </source>
</reference>
<dbReference type="InterPro" id="IPR050364">
    <property type="entry name" value="Cytochrome_P450_fung"/>
</dbReference>